<feature type="domain" description="HTH arsR-type" evidence="1">
    <location>
        <begin position="1"/>
        <end position="45"/>
    </location>
</feature>
<dbReference type="InterPro" id="IPR036390">
    <property type="entry name" value="WH_DNA-bd_sf"/>
</dbReference>
<dbReference type="Proteomes" id="UP000885832">
    <property type="component" value="Unassembled WGS sequence"/>
</dbReference>
<dbReference type="PROSITE" id="PS50987">
    <property type="entry name" value="HTH_ARSR_2"/>
    <property type="match status" value="1"/>
</dbReference>
<evidence type="ECO:0000259" key="1">
    <source>
        <dbReference type="PROSITE" id="PS50987"/>
    </source>
</evidence>
<reference evidence="2" key="1">
    <citation type="journal article" date="2020" name="mSystems">
        <title>Genome- and Community-Level Interaction Insights into Carbon Utilization and Element Cycling Functions of Hydrothermarchaeota in Hydrothermal Sediment.</title>
        <authorList>
            <person name="Zhou Z."/>
            <person name="Liu Y."/>
            <person name="Xu W."/>
            <person name="Pan J."/>
            <person name="Luo Z.H."/>
            <person name="Li M."/>
        </authorList>
    </citation>
    <scope>NUCLEOTIDE SEQUENCE [LARGE SCALE GENOMIC DNA]</scope>
    <source>
        <strain evidence="2">HyVt-505</strain>
    </source>
</reference>
<gene>
    <name evidence="2" type="ORF">ENJ65_05940</name>
</gene>
<dbReference type="EMBL" id="DRNF01000374">
    <property type="protein sequence ID" value="HHJ81156.1"/>
    <property type="molecule type" value="Genomic_DNA"/>
</dbReference>
<feature type="non-terminal residue" evidence="2">
    <location>
        <position position="1"/>
    </location>
</feature>
<dbReference type="GO" id="GO:0003700">
    <property type="term" value="F:DNA-binding transcription factor activity"/>
    <property type="evidence" value="ECO:0007669"/>
    <property type="project" value="InterPro"/>
</dbReference>
<dbReference type="InterPro" id="IPR001845">
    <property type="entry name" value="HTH_ArsR_DNA-bd_dom"/>
</dbReference>
<evidence type="ECO:0000313" key="2">
    <source>
        <dbReference type="EMBL" id="HHJ81156.1"/>
    </source>
</evidence>
<sequence length="45" mass="5344">QHLAILRDKGILASRKDANRVYYRVGDHRTLRLISMMKELFCEPE</sequence>
<protein>
    <submittedName>
        <fullName evidence="2">Transcriptional regulator</fullName>
    </submittedName>
</protein>
<dbReference type="SUPFAM" id="SSF46785">
    <property type="entry name" value="Winged helix' DNA-binding domain"/>
    <property type="match status" value="1"/>
</dbReference>
<proteinExistence type="predicted"/>
<comment type="caution">
    <text evidence="2">The sequence shown here is derived from an EMBL/GenBank/DDBJ whole genome shotgun (WGS) entry which is preliminary data.</text>
</comment>
<name>A0A832N6Z0_9GAMM</name>
<organism evidence="2">
    <name type="scientific">Candidatus Tenderia electrophaga</name>
    <dbReference type="NCBI Taxonomy" id="1748243"/>
    <lineage>
        <taxon>Bacteria</taxon>
        <taxon>Pseudomonadati</taxon>
        <taxon>Pseudomonadota</taxon>
        <taxon>Gammaproteobacteria</taxon>
        <taxon>Candidatus Tenderiales</taxon>
        <taxon>Candidatus Tenderiaceae</taxon>
        <taxon>Candidatus Tenderia</taxon>
    </lineage>
</organism>
<accession>A0A832N6Z0</accession>
<dbReference type="AlphaFoldDB" id="A0A832N6Z0"/>
<dbReference type="InterPro" id="IPR036388">
    <property type="entry name" value="WH-like_DNA-bd_sf"/>
</dbReference>
<dbReference type="Gene3D" id="1.10.10.10">
    <property type="entry name" value="Winged helix-like DNA-binding domain superfamily/Winged helix DNA-binding domain"/>
    <property type="match status" value="1"/>
</dbReference>